<evidence type="ECO:0000313" key="3">
    <source>
        <dbReference type="Proteomes" id="UP000661607"/>
    </source>
</evidence>
<accession>A0ABR9KD51</accession>
<evidence type="ECO:0000259" key="1">
    <source>
        <dbReference type="Pfam" id="PF01526"/>
    </source>
</evidence>
<reference evidence="2 3" key="1">
    <citation type="submission" date="2020-10" db="EMBL/GenBank/DDBJ databases">
        <title>Sequencing the genomes of 1000 actinobacteria strains.</title>
        <authorList>
            <person name="Klenk H.-P."/>
        </authorList>
    </citation>
    <scope>NUCLEOTIDE SEQUENCE [LARGE SCALE GENOMIC DNA]</scope>
    <source>
        <strain evidence="2 3">DSM 43748</strain>
    </source>
</reference>
<name>A0ABR9KD51_9ACTN</name>
<dbReference type="Proteomes" id="UP000661607">
    <property type="component" value="Unassembled WGS sequence"/>
</dbReference>
<dbReference type="Pfam" id="PF01526">
    <property type="entry name" value="DDE_Tnp_Tn3"/>
    <property type="match status" value="1"/>
</dbReference>
<feature type="domain" description="Tn3 transposase DDE" evidence="1">
    <location>
        <begin position="2"/>
        <end position="76"/>
    </location>
</feature>
<organism evidence="2 3">
    <name type="scientific">Nonomuraea africana</name>
    <dbReference type="NCBI Taxonomy" id="46171"/>
    <lineage>
        <taxon>Bacteria</taxon>
        <taxon>Bacillati</taxon>
        <taxon>Actinomycetota</taxon>
        <taxon>Actinomycetes</taxon>
        <taxon>Streptosporangiales</taxon>
        <taxon>Streptosporangiaceae</taxon>
        <taxon>Nonomuraea</taxon>
    </lineage>
</organism>
<dbReference type="InterPro" id="IPR002513">
    <property type="entry name" value="Tn3_Tnp_DDE_dom"/>
</dbReference>
<evidence type="ECO:0000313" key="2">
    <source>
        <dbReference type="EMBL" id="MBE1559934.1"/>
    </source>
</evidence>
<gene>
    <name evidence="2" type="ORF">H4W81_002713</name>
</gene>
<protein>
    <submittedName>
        <fullName evidence="2">TnpA family transposase</fullName>
    </submittedName>
</protein>
<sequence>MVNETLKACDVALWGPGTSCASDSRKFGSWSANMMTEWHQCYGGAGIMVYWHVERKSVCIYSQVTSTSASEVASMMACCGT</sequence>
<keyword evidence="3" id="KW-1185">Reference proteome</keyword>
<comment type="caution">
    <text evidence="2">The sequence shown here is derived from an EMBL/GenBank/DDBJ whole genome shotgun (WGS) entry which is preliminary data.</text>
</comment>
<dbReference type="EMBL" id="JADBEF010000001">
    <property type="protein sequence ID" value="MBE1559934.1"/>
    <property type="molecule type" value="Genomic_DNA"/>
</dbReference>
<proteinExistence type="predicted"/>